<dbReference type="Proteomes" id="UP001321473">
    <property type="component" value="Unassembled WGS sequence"/>
</dbReference>
<accession>A0AAQ4DKF1</accession>
<evidence type="ECO:0000313" key="1">
    <source>
        <dbReference type="EMBL" id="KAK8762941.1"/>
    </source>
</evidence>
<gene>
    <name evidence="1" type="ORF">V5799_034455</name>
</gene>
<dbReference type="AlphaFoldDB" id="A0AAQ4DKF1"/>
<sequence length="149" mass="16540">MEDNLTAIVTECAVDVDGRMVREDTELAELSKLNNCKVSDIRKFNMKKIDHALKNGGSLKAVKRKLGVGKSQMYALSDKEDNVISNIYKIVKVAEEAYTILYNSEFNQSINERDSSAQPCVIQPVKKEEVKKALGAMEKGKAAGEDKIN</sequence>
<proteinExistence type="predicted"/>
<reference evidence="1 2" key="1">
    <citation type="journal article" date="2023" name="Arcadia Sci">
        <title>De novo assembly of a long-read Amblyomma americanum tick genome.</title>
        <authorList>
            <person name="Chou S."/>
            <person name="Poskanzer K.E."/>
            <person name="Rollins M."/>
            <person name="Thuy-Boun P.S."/>
        </authorList>
    </citation>
    <scope>NUCLEOTIDE SEQUENCE [LARGE SCALE GENOMIC DNA]</scope>
    <source>
        <strain evidence="1">F_SG_1</strain>
        <tissue evidence="1">Salivary glands</tissue>
    </source>
</reference>
<name>A0AAQ4DKF1_AMBAM</name>
<organism evidence="1 2">
    <name type="scientific">Amblyomma americanum</name>
    <name type="common">Lone star tick</name>
    <dbReference type="NCBI Taxonomy" id="6943"/>
    <lineage>
        <taxon>Eukaryota</taxon>
        <taxon>Metazoa</taxon>
        <taxon>Ecdysozoa</taxon>
        <taxon>Arthropoda</taxon>
        <taxon>Chelicerata</taxon>
        <taxon>Arachnida</taxon>
        <taxon>Acari</taxon>
        <taxon>Parasitiformes</taxon>
        <taxon>Ixodida</taxon>
        <taxon>Ixodoidea</taxon>
        <taxon>Ixodidae</taxon>
        <taxon>Amblyomminae</taxon>
        <taxon>Amblyomma</taxon>
    </lineage>
</organism>
<keyword evidence="2" id="KW-1185">Reference proteome</keyword>
<dbReference type="EMBL" id="JARKHS020029677">
    <property type="protein sequence ID" value="KAK8762941.1"/>
    <property type="molecule type" value="Genomic_DNA"/>
</dbReference>
<protein>
    <submittedName>
        <fullName evidence="1">Uncharacterized protein</fullName>
    </submittedName>
</protein>
<comment type="caution">
    <text evidence="1">The sequence shown here is derived from an EMBL/GenBank/DDBJ whole genome shotgun (WGS) entry which is preliminary data.</text>
</comment>
<evidence type="ECO:0000313" key="2">
    <source>
        <dbReference type="Proteomes" id="UP001321473"/>
    </source>
</evidence>